<keyword evidence="12" id="KW-1185">Reference proteome</keyword>
<evidence type="ECO:0000259" key="10">
    <source>
        <dbReference type="Pfam" id="PF00720"/>
    </source>
</evidence>
<dbReference type="Pfam" id="PF00720">
    <property type="entry name" value="SSI"/>
    <property type="match status" value="1"/>
</dbReference>
<sequence length="139" mass="15111">MVLVLPLVRRVAALALGVTLWAPFTAAPPAAAHPGSGMGIFTYMEITVTYTISGRVVSTSLSCDPDNRTHPNPKQACDVLRKAGGDFSRIQPIHRACPHVIDPVIVNVDGFWRGSGFEYEREFINRCVADATLGDVTRF</sequence>
<evidence type="ECO:0000256" key="4">
    <source>
        <dbReference type="ARBA" id="ARBA00022525"/>
    </source>
</evidence>
<protein>
    <recommendedName>
        <fullName evidence="10">Subtilisin inhibitor domain-containing protein</fullName>
    </recommendedName>
</protein>
<evidence type="ECO:0000256" key="6">
    <source>
        <dbReference type="ARBA" id="ARBA00022900"/>
    </source>
</evidence>
<dbReference type="Gene3D" id="3.30.350.10">
    <property type="entry name" value="Subtilisin inhibitor-like"/>
    <property type="match status" value="1"/>
</dbReference>
<keyword evidence="7" id="KW-1015">Disulfide bond</keyword>
<name>A0A366LWR5_9ACTN</name>
<dbReference type="GO" id="GO:0005576">
    <property type="term" value="C:extracellular region"/>
    <property type="evidence" value="ECO:0007669"/>
    <property type="project" value="UniProtKB-SubCell"/>
</dbReference>
<evidence type="ECO:0000313" key="12">
    <source>
        <dbReference type="Proteomes" id="UP000253303"/>
    </source>
</evidence>
<dbReference type="InterPro" id="IPR036819">
    <property type="entry name" value="Subtilisin_inhibitor-like_sf"/>
</dbReference>
<dbReference type="InterPro" id="IPR000691">
    <property type="entry name" value="Prot_inh_I16_SSI"/>
</dbReference>
<dbReference type="SUPFAM" id="SSF55399">
    <property type="entry name" value="Subtilisin inhibitor"/>
    <property type="match status" value="1"/>
</dbReference>
<dbReference type="InterPro" id="IPR023549">
    <property type="entry name" value="Subtilisin_inhibitor"/>
</dbReference>
<accession>A0A366LWR5</accession>
<dbReference type="EMBL" id="QMEY01000009">
    <property type="protein sequence ID" value="RBQ18010.1"/>
    <property type="molecule type" value="Genomic_DNA"/>
</dbReference>
<gene>
    <name evidence="11" type="ORF">DP939_21805</name>
</gene>
<comment type="subcellular location">
    <subcellularLocation>
        <location evidence="1">Secreted</location>
    </subcellularLocation>
</comment>
<proteinExistence type="inferred from homology"/>
<feature type="signal peptide" evidence="9">
    <location>
        <begin position="1"/>
        <end position="26"/>
    </location>
</feature>
<evidence type="ECO:0000256" key="1">
    <source>
        <dbReference type="ARBA" id="ARBA00004613"/>
    </source>
</evidence>
<comment type="caution">
    <text evidence="11">The sequence shown here is derived from an EMBL/GenBank/DDBJ whole genome shotgun (WGS) entry which is preliminary data.</text>
</comment>
<reference evidence="11 12" key="1">
    <citation type="submission" date="2018-06" db="EMBL/GenBank/DDBJ databases">
        <title>Sphaerisporangium craniellae sp. nov., isolated from a marine sponge in the South China Sea.</title>
        <authorList>
            <person name="Li L."/>
        </authorList>
    </citation>
    <scope>NUCLEOTIDE SEQUENCE [LARGE SCALE GENOMIC DNA]</scope>
    <source>
        <strain evidence="11 12">LHW63015</strain>
    </source>
</reference>
<keyword evidence="4" id="KW-0964">Secreted</keyword>
<evidence type="ECO:0000256" key="5">
    <source>
        <dbReference type="ARBA" id="ARBA00022690"/>
    </source>
</evidence>
<evidence type="ECO:0000313" key="11">
    <source>
        <dbReference type="EMBL" id="RBQ18010.1"/>
    </source>
</evidence>
<feature type="domain" description="Subtilisin inhibitor" evidence="10">
    <location>
        <begin position="57"/>
        <end position="125"/>
    </location>
</feature>
<feature type="chain" id="PRO_5039213136" description="Subtilisin inhibitor domain-containing protein" evidence="9">
    <location>
        <begin position="27"/>
        <end position="139"/>
    </location>
</feature>
<dbReference type="AlphaFoldDB" id="A0A366LWR5"/>
<evidence type="ECO:0000256" key="2">
    <source>
        <dbReference type="ARBA" id="ARBA00010472"/>
    </source>
</evidence>
<dbReference type="Proteomes" id="UP000253303">
    <property type="component" value="Unassembled WGS sequence"/>
</dbReference>
<evidence type="ECO:0000256" key="3">
    <source>
        <dbReference type="ARBA" id="ARBA00011738"/>
    </source>
</evidence>
<keyword evidence="6 8" id="KW-0722">Serine protease inhibitor</keyword>
<comment type="similarity">
    <text evidence="2 8">Belongs to the protease inhibitor I16 (SSI) family.</text>
</comment>
<dbReference type="GO" id="GO:0004867">
    <property type="term" value="F:serine-type endopeptidase inhibitor activity"/>
    <property type="evidence" value="ECO:0007669"/>
    <property type="project" value="UniProtKB-KW"/>
</dbReference>
<evidence type="ECO:0000256" key="8">
    <source>
        <dbReference type="RuleBase" id="RU003471"/>
    </source>
</evidence>
<comment type="subunit">
    <text evidence="3">Homodimer.</text>
</comment>
<evidence type="ECO:0000256" key="9">
    <source>
        <dbReference type="SAM" id="SignalP"/>
    </source>
</evidence>
<organism evidence="11 12">
    <name type="scientific">Spongiactinospora rosea</name>
    <dbReference type="NCBI Taxonomy" id="2248750"/>
    <lineage>
        <taxon>Bacteria</taxon>
        <taxon>Bacillati</taxon>
        <taxon>Actinomycetota</taxon>
        <taxon>Actinomycetes</taxon>
        <taxon>Streptosporangiales</taxon>
        <taxon>Streptosporangiaceae</taxon>
        <taxon>Spongiactinospora</taxon>
    </lineage>
</organism>
<keyword evidence="9" id="KW-0732">Signal</keyword>
<dbReference type="PRINTS" id="PR00294">
    <property type="entry name" value="SSBTLNINHBTR"/>
</dbReference>
<evidence type="ECO:0000256" key="7">
    <source>
        <dbReference type="ARBA" id="ARBA00023157"/>
    </source>
</evidence>
<keyword evidence="5 8" id="KW-0646">Protease inhibitor</keyword>